<dbReference type="GO" id="GO:0006351">
    <property type="term" value="P:DNA-templated transcription"/>
    <property type="evidence" value="ECO:0007669"/>
    <property type="project" value="InterPro"/>
</dbReference>
<gene>
    <name evidence="6" type="ORF">M409DRAFT_48351</name>
</gene>
<dbReference type="GO" id="GO:0005634">
    <property type="term" value="C:nucleus"/>
    <property type="evidence" value="ECO:0007669"/>
    <property type="project" value="UniProtKB-SubCell"/>
</dbReference>
<dbReference type="PROSITE" id="PS00463">
    <property type="entry name" value="ZN2_CY6_FUNGAL_1"/>
    <property type="match status" value="1"/>
</dbReference>
<dbReference type="Pfam" id="PF00172">
    <property type="entry name" value="Zn_clus"/>
    <property type="match status" value="1"/>
</dbReference>
<name>A0A6A6D2N8_ZASCE</name>
<protein>
    <recommendedName>
        <fullName evidence="5">Zn(2)-C6 fungal-type domain-containing protein</fullName>
    </recommendedName>
</protein>
<evidence type="ECO:0000256" key="4">
    <source>
        <dbReference type="SAM" id="MobiDB-lite"/>
    </source>
</evidence>
<organism evidence="6 7">
    <name type="scientific">Zasmidium cellare ATCC 36951</name>
    <dbReference type="NCBI Taxonomy" id="1080233"/>
    <lineage>
        <taxon>Eukaryota</taxon>
        <taxon>Fungi</taxon>
        <taxon>Dikarya</taxon>
        <taxon>Ascomycota</taxon>
        <taxon>Pezizomycotina</taxon>
        <taxon>Dothideomycetes</taxon>
        <taxon>Dothideomycetidae</taxon>
        <taxon>Mycosphaerellales</taxon>
        <taxon>Mycosphaerellaceae</taxon>
        <taxon>Zasmidium</taxon>
    </lineage>
</organism>
<dbReference type="EMBL" id="ML993579">
    <property type="protein sequence ID" value="KAF2173363.1"/>
    <property type="molecule type" value="Genomic_DNA"/>
</dbReference>
<dbReference type="RefSeq" id="XP_033674252.1">
    <property type="nucleotide sequence ID" value="XM_033810914.1"/>
</dbReference>
<dbReference type="GO" id="GO:0000981">
    <property type="term" value="F:DNA-binding transcription factor activity, RNA polymerase II-specific"/>
    <property type="evidence" value="ECO:0007669"/>
    <property type="project" value="InterPro"/>
</dbReference>
<keyword evidence="2" id="KW-0479">Metal-binding</keyword>
<dbReference type="CDD" id="cd12148">
    <property type="entry name" value="fungal_TF_MHR"/>
    <property type="match status" value="1"/>
</dbReference>
<accession>A0A6A6D2N8</accession>
<proteinExistence type="predicted"/>
<feature type="compositionally biased region" description="Polar residues" evidence="4">
    <location>
        <begin position="569"/>
        <end position="578"/>
    </location>
</feature>
<dbReference type="PANTHER" id="PTHR31001:SF90">
    <property type="entry name" value="CENTROMERE DNA-BINDING PROTEIN COMPLEX CBF3 SUBUNIT B"/>
    <property type="match status" value="1"/>
</dbReference>
<dbReference type="AlphaFoldDB" id="A0A6A6D2N8"/>
<dbReference type="Pfam" id="PF04082">
    <property type="entry name" value="Fungal_trans"/>
    <property type="match status" value="1"/>
</dbReference>
<dbReference type="SUPFAM" id="SSF57701">
    <property type="entry name" value="Zn2/Cys6 DNA-binding domain"/>
    <property type="match status" value="1"/>
</dbReference>
<evidence type="ECO:0000256" key="1">
    <source>
        <dbReference type="ARBA" id="ARBA00004123"/>
    </source>
</evidence>
<evidence type="ECO:0000256" key="3">
    <source>
        <dbReference type="ARBA" id="ARBA00023242"/>
    </source>
</evidence>
<dbReference type="InterPro" id="IPR001138">
    <property type="entry name" value="Zn2Cys6_DnaBD"/>
</dbReference>
<dbReference type="Proteomes" id="UP000799537">
    <property type="component" value="Unassembled WGS sequence"/>
</dbReference>
<dbReference type="InterPro" id="IPR036864">
    <property type="entry name" value="Zn2-C6_fun-type_DNA-bd_sf"/>
</dbReference>
<feature type="region of interest" description="Disordered" evidence="4">
    <location>
        <begin position="602"/>
        <end position="626"/>
    </location>
</feature>
<feature type="compositionally biased region" description="Basic and acidic residues" evidence="4">
    <location>
        <begin position="553"/>
        <end position="566"/>
    </location>
</feature>
<sequence length="699" mass="78794">MPKARTTCTRCSMRRQKCDRKQPCSRCVQSNEADSCTRSWDGGYDARIHRAYPKSTLPNGSLAASHSPTARSSSPVTAREHRTIPGTPTSPLNRQASRPHGTIADNSINVSVLTGIHTEATADEDVRNFDHYARFRHNEMSYLQGCLPNHLLLFQLMEYHEKYLLWHHNSLHGPTFQKEVLSVLHSAGNGNIQFKDLDLRWCALLFAVLSASLTCATEKQAKKWNLSTEEKQHYSKKWHEAATECLVLGEFASKPHIYSIQTIQILALSALILGLSNQQFMMLGAAVRMAQSLGLQRLTYDGKDSTSEDTRIHRETCRRVWWNLAMQDWFSISSYDMSSIHPQHFTSPRPRSHHDAGAESSEDEALIHYTNHVLDVAVVMVEFHMATVACTDVDARYEQVLKHDARLRRIDSREVHPDSAHIPWLAWAKSVSRVVLAHKMIILHRRFLGASFRNAAYAYTRWASIEASKLIVREVEQSFADPERPSVWNDQAHLTGAGVTLCLDAMHRQESEPEHAEHLRLVDKVMSMLAGCKHSVLASRGHRLLSSMLKEVRKDTKEDGGSDIRRNRPQSSNETESMSWPIENRETIDAMRTSNAVNEVDAGGQVGHPTPVSQRDIQSPAHRQNAVNHQTNTIEAGDAPAMPSEDTRTYGFDLLPATAADEVLNDASWTEMLSEFFPDQLGFGNALDFDDLFSSQYQT</sequence>
<feature type="region of interest" description="Disordered" evidence="4">
    <location>
        <begin position="54"/>
        <end position="104"/>
    </location>
</feature>
<dbReference type="GO" id="GO:0003677">
    <property type="term" value="F:DNA binding"/>
    <property type="evidence" value="ECO:0007669"/>
    <property type="project" value="InterPro"/>
</dbReference>
<dbReference type="GO" id="GO:0008270">
    <property type="term" value="F:zinc ion binding"/>
    <property type="evidence" value="ECO:0007669"/>
    <property type="project" value="InterPro"/>
</dbReference>
<reference evidence="6" key="1">
    <citation type="journal article" date="2020" name="Stud. Mycol.">
        <title>101 Dothideomycetes genomes: a test case for predicting lifestyles and emergence of pathogens.</title>
        <authorList>
            <person name="Haridas S."/>
            <person name="Albert R."/>
            <person name="Binder M."/>
            <person name="Bloem J."/>
            <person name="Labutti K."/>
            <person name="Salamov A."/>
            <person name="Andreopoulos B."/>
            <person name="Baker S."/>
            <person name="Barry K."/>
            <person name="Bills G."/>
            <person name="Bluhm B."/>
            <person name="Cannon C."/>
            <person name="Castanera R."/>
            <person name="Culley D."/>
            <person name="Daum C."/>
            <person name="Ezra D."/>
            <person name="Gonzalez J."/>
            <person name="Henrissat B."/>
            <person name="Kuo A."/>
            <person name="Liang C."/>
            <person name="Lipzen A."/>
            <person name="Lutzoni F."/>
            <person name="Magnuson J."/>
            <person name="Mondo S."/>
            <person name="Nolan M."/>
            <person name="Ohm R."/>
            <person name="Pangilinan J."/>
            <person name="Park H.-J."/>
            <person name="Ramirez L."/>
            <person name="Alfaro M."/>
            <person name="Sun H."/>
            <person name="Tritt A."/>
            <person name="Yoshinaga Y."/>
            <person name="Zwiers L.-H."/>
            <person name="Turgeon B."/>
            <person name="Goodwin S."/>
            <person name="Spatafora J."/>
            <person name="Crous P."/>
            <person name="Grigoriev I."/>
        </authorList>
    </citation>
    <scope>NUCLEOTIDE SEQUENCE</scope>
    <source>
        <strain evidence="6">ATCC 36951</strain>
    </source>
</reference>
<dbReference type="PROSITE" id="PS50048">
    <property type="entry name" value="ZN2_CY6_FUNGAL_2"/>
    <property type="match status" value="1"/>
</dbReference>
<comment type="subcellular location">
    <subcellularLocation>
        <location evidence="1">Nucleus</location>
    </subcellularLocation>
</comment>
<dbReference type="SMART" id="SM00906">
    <property type="entry name" value="Fungal_trans"/>
    <property type="match status" value="1"/>
</dbReference>
<feature type="compositionally biased region" description="Polar residues" evidence="4">
    <location>
        <begin position="86"/>
        <end position="96"/>
    </location>
</feature>
<keyword evidence="3" id="KW-0539">Nucleus</keyword>
<evidence type="ECO:0000259" key="5">
    <source>
        <dbReference type="PROSITE" id="PS50048"/>
    </source>
</evidence>
<evidence type="ECO:0000313" key="6">
    <source>
        <dbReference type="EMBL" id="KAF2173363.1"/>
    </source>
</evidence>
<dbReference type="CDD" id="cd00067">
    <property type="entry name" value="GAL4"/>
    <property type="match status" value="1"/>
</dbReference>
<dbReference type="PANTHER" id="PTHR31001">
    <property type="entry name" value="UNCHARACTERIZED TRANSCRIPTIONAL REGULATORY PROTEIN"/>
    <property type="match status" value="1"/>
</dbReference>
<dbReference type="InterPro" id="IPR050613">
    <property type="entry name" value="Sec_Metabolite_Reg"/>
</dbReference>
<feature type="domain" description="Zn(2)-C6 fungal-type" evidence="5">
    <location>
        <begin position="7"/>
        <end position="38"/>
    </location>
</feature>
<dbReference type="SMART" id="SM00066">
    <property type="entry name" value="GAL4"/>
    <property type="match status" value="1"/>
</dbReference>
<evidence type="ECO:0000256" key="2">
    <source>
        <dbReference type="ARBA" id="ARBA00022723"/>
    </source>
</evidence>
<dbReference type="GeneID" id="54564186"/>
<feature type="region of interest" description="Disordered" evidence="4">
    <location>
        <begin position="553"/>
        <end position="583"/>
    </location>
</feature>
<feature type="compositionally biased region" description="Polar residues" evidence="4">
    <location>
        <begin position="611"/>
        <end position="626"/>
    </location>
</feature>
<dbReference type="InterPro" id="IPR007219">
    <property type="entry name" value="XnlR_reg_dom"/>
</dbReference>
<dbReference type="OrthoDB" id="410267at2759"/>
<evidence type="ECO:0000313" key="7">
    <source>
        <dbReference type="Proteomes" id="UP000799537"/>
    </source>
</evidence>
<feature type="compositionally biased region" description="Polar residues" evidence="4">
    <location>
        <begin position="56"/>
        <end position="76"/>
    </location>
</feature>
<keyword evidence="7" id="KW-1185">Reference proteome</keyword>